<name>A0A0F8Z304_9ZZZZ</name>
<comment type="caution">
    <text evidence="1">The sequence shown here is derived from an EMBL/GenBank/DDBJ whole genome shotgun (WGS) entry which is preliminary data.</text>
</comment>
<accession>A0A0F8Z304</accession>
<organism evidence="1">
    <name type="scientific">marine sediment metagenome</name>
    <dbReference type="NCBI Taxonomy" id="412755"/>
    <lineage>
        <taxon>unclassified sequences</taxon>
        <taxon>metagenomes</taxon>
        <taxon>ecological metagenomes</taxon>
    </lineage>
</organism>
<evidence type="ECO:0000313" key="1">
    <source>
        <dbReference type="EMBL" id="KKK88073.1"/>
    </source>
</evidence>
<dbReference type="AlphaFoldDB" id="A0A0F8Z304"/>
<reference evidence="1" key="1">
    <citation type="journal article" date="2015" name="Nature">
        <title>Complex archaea that bridge the gap between prokaryotes and eukaryotes.</title>
        <authorList>
            <person name="Spang A."/>
            <person name="Saw J.H."/>
            <person name="Jorgensen S.L."/>
            <person name="Zaremba-Niedzwiedzka K."/>
            <person name="Martijn J."/>
            <person name="Lind A.E."/>
            <person name="van Eijk R."/>
            <person name="Schleper C."/>
            <person name="Guy L."/>
            <person name="Ettema T.J."/>
        </authorList>
    </citation>
    <scope>NUCLEOTIDE SEQUENCE</scope>
</reference>
<protein>
    <submittedName>
        <fullName evidence="1">Uncharacterized protein</fullName>
    </submittedName>
</protein>
<proteinExistence type="predicted"/>
<dbReference type="EMBL" id="LAZR01050119">
    <property type="protein sequence ID" value="KKK88073.1"/>
    <property type="molecule type" value="Genomic_DNA"/>
</dbReference>
<sequence>MTGFDGDNIEFTADVIGDYTIYFSKDQDIEADTEFLKHPKAGNGQTARRFTVRTDKNADLTVMDNRTFTNPCQITADKPHIEKRNVPSVSWIVIRTLSTGTLIKVRWF</sequence>
<gene>
    <name evidence="1" type="ORF">LCGC14_2746850</name>
</gene>